<feature type="compositionally biased region" description="Polar residues" evidence="2">
    <location>
        <begin position="217"/>
        <end position="232"/>
    </location>
</feature>
<evidence type="ECO:0000256" key="1">
    <source>
        <dbReference type="SAM" id="Coils"/>
    </source>
</evidence>
<feature type="compositionally biased region" description="Polar residues" evidence="2">
    <location>
        <begin position="469"/>
        <end position="478"/>
    </location>
</feature>
<protein>
    <submittedName>
        <fullName evidence="3">Uncharacterized protein</fullName>
    </submittedName>
</protein>
<reference evidence="3" key="1">
    <citation type="submission" date="2020-05" db="EMBL/GenBank/DDBJ databases">
        <title>Phylogenomic resolution of chytrid fungi.</title>
        <authorList>
            <person name="Stajich J.E."/>
            <person name="Amses K."/>
            <person name="Simmons R."/>
            <person name="Seto K."/>
            <person name="Myers J."/>
            <person name="Bonds A."/>
            <person name="Quandt C.A."/>
            <person name="Barry K."/>
            <person name="Liu P."/>
            <person name="Grigoriev I."/>
            <person name="Longcore J.E."/>
            <person name="James T.Y."/>
        </authorList>
    </citation>
    <scope>NUCLEOTIDE SEQUENCE</scope>
    <source>
        <strain evidence="3">JEL0476</strain>
    </source>
</reference>
<evidence type="ECO:0000313" key="3">
    <source>
        <dbReference type="EMBL" id="KAJ3207940.1"/>
    </source>
</evidence>
<feature type="compositionally biased region" description="Polar residues" evidence="2">
    <location>
        <begin position="145"/>
        <end position="171"/>
    </location>
</feature>
<feature type="compositionally biased region" description="Polar residues" evidence="2">
    <location>
        <begin position="602"/>
        <end position="616"/>
    </location>
</feature>
<dbReference type="EMBL" id="JADGJW010001021">
    <property type="protein sequence ID" value="KAJ3207940.1"/>
    <property type="molecule type" value="Genomic_DNA"/>
</dbReference>
<feature type="region of interest" description="Disordered" evidence="2">
    <location>
        <begin position="568"/>
        <end position="616"/>
    </location>
</feature>
<gene>
    <name evidence="3" type="ORF">HK099_000164</name>
</gene>
<accession>A0AAD5XWP2</accession>
<feature type="non-terminal residue" evidence="3">
    <location>
        <position position="1"/>
    </location>
</feature>
<sequence length="914" mass="101703">MDIPTTSGNSYSNPSEFSLFSTQEFEKIIGKKDTLKNKKNSSTIHEANTSNFADSFELLLKSEETMHISSTPDRLKSIEVKKGSTKLEAKPAIAYKDGSSESDDELLGIKKKKEESLADFLKNTAPPDYKEAQSNKQSKQQSPSVTRKSPNRFTSLNNTGVTSSNTLQQKKQIPLTVDSDDEDAELFGVKPRKKELSMEEFLRDTAPPGFKETLIESKSSAVKQGSASTSSLVAPANRPKGISSSPSIVSAISKINNEDDLDDEDLELFGIKQKKKEVSMAEFLRDTAPPGYKEPLAKKSTNKSNSISNSAIELNSNAASTLPSNVKSTQHSLNKTTEKPLTTNFRTVSSPSLVAKPAKVTNEPEEDEDDELFGIKKKKKEESLAEFLKNSEPPPVPVIHTQQQKKKSGGILGGIFGRSKSNTEVFNDNHASSANSIITPPFKKKSSIHEGDRHSRRNSSSSQKSSNSVAGETAQNNKEPPPPVPTIPKIATQNVALSPIKSLEKKKLTILPEKLDENAPLSKFFYNLSKYDIKFHEVFEAKVDPTTLSRAKSSHTLKEKIMSPIAPPRLLRQNNPDEKTVKNPIPLKPAITPEPVQKRHTASQTSGAQGPSVESQTQLLTVADHETQTLVLLSNNIEIQTKISDFSEKDTQTHISTTEENQILVVEIIDVDSEGEESKYFEDVYDSAVEEHTASPAENSLTRKIDTLGKTSLHSATEEASGTEDELTENNITDRDAEVAVLDIKSGAVVGCQDCQDCKIREKLDVEYFINQIAQRMVENVFLDATVTVDTQTAIFDSSEQQTSTVESKEVSISTEKEISTIAETKRETRLLSDSEQQTYELIFGEKEKSDLEEELAKEKNANLKLLEEIKNFKEMHQKEKKKKERYYFEMETFKHRYEKLTKLSYLKIFEELE</sequence>
<feature type="compositionally biased region" description="Low complexity" evidence="2">
    <location>
        <begin position="134"/>
        <end position="144"/>
    </location>
</feature>
<feature type="compositionally biased region" description="Polar residues" evidence="2">
    <location>
        <begin position="321"/>
        <end position="352"/>
    </location>
</feature>
<feature type="compositionally biased region" description="Acidic residues" evidence="2">
    <location>
        <begin position="363"/>
        <end position="372"/>
    </location>
</feature>
<proteinExistence type="predicted"/>
<dbReference type="AlphaFoldDB" id="A0AAD5XWP2"/>
<feature type="region of interest" description="Disordered" evidence="2">
    <location>
        <begin position="118"/>
        <end position="179"/>
    </location>
</feature>
<keyword evidence="1" id="KW-0175">Coiled coil</keyword>
<feature type="compositionally biased region" description="Low complexity" evidence="2">
    <location>
        <begin position="458"/>
        <end position="468"/>
    </location>
</feature>
<comment type="caution">
    <text evidence="3">The sequence shown here is derived from an EMBL/GenBank/DDBJ whole genome shotgun (WGS) entry which is preliminary data.</text>
</comment>
<feature type="region of interest" description="Disordered" evidence="2">
    <location>
        <begin position="321"/>
        <end position="489"/>
    </location>
</feature>
<evidence type="ECO:0000256" key="2">
    <source>
        <dbReference type="SAM" id="MobiDB-lite"/>
    </source>
</evidence>
<feature type="compositionally biased region" description="Polar residues" evidence="2">
    <location>
        <begin position="419"/>
        <end position="438"/>
    </location>
</feature>
<name>A0AAD5XWP2_9FUNG</name>
<feature type="region of interest" description="Disordered" evidence="2">
    <location>
        <begin position="217"/>
        <end position="246"/>
    </location>
</feature>
<keyword evidence="4" id="KW-1185">Reference proteome</keyword>
<evidence type="ECO:0000313" key="4">
    <source>
        <dbReference type="Proteomes" id="UP001211065"/>
    </source>
</evidence>
<feature type="coiled-coil region" evidence="1">
    <location>
        <begin position="842"/>
        <end position="883"/>
    </location>
</feature>
<organism evidence="3 4">
    <name type="scientific">Clydaea vesicula</name>
    <dbReference type="NCBI Taxonomy" id="447962"/>
    <lineage>
        <taxon>Eukaryota</taxon>
        <taxon>Fungi</taxon>
        <taxon>Fungi incertae sedis</taxon>
        <taxon>Chytridiomycota</taxon>
        <taxon>Chytridiomycota incertae sedis</taxon>
        <taxon>Chytridiomycetes</taxon>
        <taxon>Lobulomycetales</taxon>
        <taxon>Lobulomycetaceae</taxon>
        <taxon>Clydaea</taxon>
    </lineage>
</organism>
<dbReference type="Proteomes" id="UP001211065">
    <property type="component" value="Unassembled WGS sequence"/>
</dbReference>